<organism evidence="2 3">
    <name type="scientific">Pseudonocardia broussonetiae</name>
    <dbReference type="NCBI Taxonomy" id="2736640"/>
    <lineage>
        <taxon>Bacteria</taxon>
        <taxon>Bacillati</taxon>
        <taxon>Actinomycetota</taxon>
        <taxon>Actinomycetes</taxon>
        <taxon>Pseudonocardiales</taxon>
        <taxon>Pseudonocardiaceae</taxon>
        <taxon>Pseudonocardia</taxon>
    </lineage>
</organism>
<evidence type="ECO:0000313" key="2">
    <source>
        <dbReference type="EMBL" id="QJY49140.1"/>
    </source>
</evidence>
<reference evidence="2 3" key="1">
    <citation type="submission" date="2020-05" db="EMBL/GenBank/DDBJ databases">
        <authorList>
            <person name="Mo P."/>
        </authorList>
    </citation>
    <scope>NUCLEOTIDE SEQUENCE [LARGE SCALE GENOMIC DNA]</scope>
    <source>
        <strain evidence="2 3">Gen01</strain>
    </source>
</reference>
<sequence>MGGGTRAGAVRLLVVLLGLVVVAGCASTDVETTAVPTFAVSTGTASGEPGEPDRNGALPTECGELLSAADLGALLGLPLDSVTVRTTIGIAEPSVGRTERVACRYSGTGTVRGTLLDINAARYTDAAAAAAQWGKNTGVEDGTRRDLSIGAAPAALFDRARESVLMVTFDDDTLTFVLPEGPRPGGRARGDVLVDLALRVLPVVGPPRTAEPVVPSPAASEGPAVAAG</sequence>
<name>A0A6M6JPJ0_9PSEU</name>
<dbReference type="EMBL" id="CP053564">
    <property type="protein sequence ID" value="QJY49140.1"/>
    <property type="molecule type" value="Genomic_DNA"/>
</dbReference>
<evidence type="ECO:0000256" key="1">
    <source>
        <dbReference type="SAM" id="MobiDB-lite"/>
    </source>
</evidence>
<dbReference type="KEGG" id="pbro:HOP40_28070"/>
<dbReference type="AlphaFoldDB" id="A0A6M6JPJ0"/>
<proteinExistence type="predicted"/>
<gene>
    <name evidence="2" type="ORF">HOP40_28070</name>
</gene>
<dbReference type="RefSeq" id="WP_172164227.1">
    <property type="nucleotide sequence ID" value="NZ_CP053564.1"/>
</dbReference>
<dbReference type="PROSITE" id="PS51257">
    <property type="entry name" value="PROKAR_LIPOPROTEIN"/>
    <property type="match status" value="1"/>
</dbReference>
<evidence type="ECO:0000313" key="3">
    <source>
        <dbReference type="Proteomes" id="UP000505377"/>
    </source>
</evidence>
<protein>
    <recommendedName>
        <fullName evidence="4">DUF3558 domain-containing protein</fullName>
    </recommendedName>
</protein>
<dbReference type="Proteomes" id="UP000505377">
    <property type="component" value="Chromosome"/>
</dbReference>
<evidence type="ECO:0008006" key="4">
    <source>
        <dbReference type="Google" id="ProtNLM"/>
    </source>
</evidence>
<accession>A0A6M6JPJ0</accession>
<feature type="region of interest" description="Disordered" evidence="1">
    <location>
        <begin position="207"/>
        <end position="228"/>
    </location>
</feature>
<keyword evidence="3" id="KW-1185">Reference proteome</keyword>